<dbReference type="AlphaFoldDB" id="A0A4R8DTE5"/>
<dbReference type="Proteomes" id="UP000294498">
    <property type="component" value="Unassembled WGS sequence"/>
</dbReference>
<accession>A0A4R8DTE5</accession>
<organism evidence="1 2">
    <name type="scientific">Dinghuibacter silviterrae</name>
    <dbReference type="NCBI Taxonomy" id="1539049"/>
    <lineage>
        <taxon>Bacteria</taxon>
        <taxon>Pseudomonadati</taxon>
        <taxon>Bacteroidota</taxon>
        <taxon>Chitinophagia</taxon>
        <taxon>Chitinophagales</taxon>
        <taxon>Chitinophagaceae</taxon>
        <taxon>Dinghuibacter</taxon>
    </lineage>
</organism>
<dbReference type="RefSeq" id="WP_162852551.1">
    <property type="nucleotide sequence ID" value="NZ_SODV01000001.1"/>
</dbReference>
<sequence>MQRRYSIKAIVLLGACLLALHFHPLRRIHILAGLVRPAAATENLLTWYR</sequence>
<protein>
    <submittedName>
        <fullName evidence="1">Uncharacterized protein</fullName>
    </submittedName>
</protein>
<evidence type="ECO:0000313" key="2">
    <source>
        <dbReference type="Proteomes" id="UP000294498"/>
    </source>
</evidence>
<comment type="caution">
    <text evidence="1">The sequence shown here is derived from an EMBL/GenBank/DDBJ whole genome shotgun (WGS) entry which is preliminary data.</text>
</comment>
<dbReference type="EMBL" id="SODV01000001">
    <property type="protein sequence ID" value="TDX01188.1"/>
    <property type="molecule type" value="Genomic_DNA"/>
</dbReference>
<proteinExistence type="predicted"/>
<reference evidence="1 2" key="1">
    <citation type="submission" date="2019-03" db="EMBL/GenBank/DDBJ databases">
        <title>Genomic Encyclopedia of Type Strains, Phase IV (KMG-IV): sequencing the most valuable type-strain genomes for metagenomic binning, comparative biology and taxonomic classification.</title>
        <authorList>
            <person name="Goeker M."/>
        </authorList>
    </citation>
    <scope>NUCLEOTIDE SEQUENCE [LARGE SCALE GENOMIC DNA]</scope>
    <source>
        <strain evidence="1 2">DSM 100059</strain>
    </source>
</reference>
<name>A0A4R8DTE5_9BACT</name>
<evidence type="ECO:0000313" key="1">
    <source>
        <dbReference type="EMBL" id="TDX01188.1"/>
    </source>
</evidence>
<keyword evidence="2" id="KW-1185">Reference proteome</keyword>
<gene>
    <name evidence="1" type="ORF">EDB95_2220</name>
</gene>